<evidence type="ECO:0000256" key="1">
    <source>
        <dbReference type="SAM" id="Phobius"/>
    </source>
</evidence>
<name>A0ABV4IAJ6_9BURK</name>
<protein>
    <submittedName>
        <fullName evidence="3">Uncharacterized protein</fullName>
    </submittedName>
</protein>
<keyword evidence="1" id="KW-1133">Transmembrane helix</keyword>
<comment type="caution">
    <text evidence="3">The sequence shown here is derived from an EMBL/GenBank/DDBJ whole genome shotgun (WGS) entry which is preliminary data.</text>
</comment>
<keyword evidence="1" id="KW-0472">Membrane</keyword>
<evidence type="ECO:0000313" key="4">
    <source>
        <dbReference type="Proteomes" id="UP001567350"/>
    </source>
</evidence>
<dbReference type="EMBL" id="JBGJLR010000004">
    <property type="protein sequence ID" value="MEZ2738878.1"/>
    <property type="molecule type" value="Genomic_DNA"/>
</dbReference>
<feature type="signal peptide" evidence="2">
    <location>
        <begin position="1"/>
        <end position="31"/>
    </location>
</feature>
<evidence type="ECO:0000313" key="3">
    <source>
        <dbReference type="EMBL" id="MEZ2738878.1"/>
    </source>
</evidence>
<dbReference type="RefSeq" id="WP_370891142.1">
    <property type="nucleotide sequence ID" value="NZ_JBGJLR010000004.1"/>
</dbReference>
<sequence length="75" mass="7682">MLNTTIGAVRKYGNKVGAAAGALALSTAAMAQSVPMSEQIVAKVTDSFTTGELVAGTVVLGLFSLWAIKLLLKSK</sequence>
<feature type="chain" id="PRO_5045100524" evidence="2">
    <location>
        <begin position="32"/>
        <end position="75"/>
    </location>
</feature>
<dbReference type="Proteomes" id="UP001567350">
    <property type="component" value="Unassembled WGS sequence"/>
</dbReference>
<keyword evidence="2" id="KW-0732">Signal</keyword>
<proteinExistence type="predicted"/>
<keyword evidence="1" id="KW-0812">Transmembrane</keyword>
<feature type="transmembrane region" description="Helical" evidence="1">
    <location>
        <begin position="55"/>
        <end position="72"/>
    </location>
</feature>
<evidence type="ECO:0000256" key="2">
    <source>
        <dbReference type="SAM" id="SignalP"/>
    </source>
</evidence>
<organism evidence="3 4">
    <name type="scientific">Comamonas jiangduensis</name>
    <dbReference type="NCBI Taxonomy" id="1194168"/>
    <lineage>
        <taxon>Bacteria</taxon>
        <taxon>Pseudomonadati</taxon>
        <taxon>Pseudomonadota</taxon>
        <taxon>Betaproteobacteria</taxon>
        <taxon>Burkholderiales</taxon>
        <taxon>Comamonadaceae</taxon>
        <taxon>Comamonas</taxon>
    </lineage>
</organism>
<reference evidence="3 4" key="1">
    <citation type="submission" date="2024-08" db="EMBL/GenBank/DDBJ databases">
        <authorList>
            <person name="Feng Z."/>
            <person name="Ronholm J."/>
        </authorList>
    </citation>
    <scope>NUCLEOTIDE SEQUENCE [LARGE SCALE GENOMIC DNA]</scope>
    <source>
        <strain evidence="3 4">4-AB0-8</strain>
    </source>
</reference>
<gene>
    <name evidence="3" type="ORF">ACBP88_05265</name>
</gene>
<keyword evidence="4" id="KW-1185">Reference proteome</keyword>
<accession>A0ABV4IAJ6</accession>